<evidence type="ECO:0000313" key="15">
    <source>
        <dbReference type="Proteomes" id="UP000029878"/>
    </source>
</evidence>
<protein>
    <recommendedName>
        <fullName evidence="11">L-serine dehydratase</fullName>
        <ecNumber evidence="11">4.3.1.17</ecNumber>
    </recommendedName>
</protein>
<keyword evidence="6 11" id="KW-0479">Metal-binding</keyword>
<keyword evidence="5 11" id="KW-0004">4Fe-4S</keyword>
<evidence type="ECO:0000259" key="12">
    <source>
        <dbReference type="Pfam" id="PF03313"/>
    </source>
</evidence>
<dbReference type="PANTHER" id="PTHR30182">
    <property type="entry name" value="L-SERINE DEHYDRATASE"/>
    <property type="match status" value="1"/>
</dbReference>
<dbReference type="Pfam" id="PF03315">
    <property type="entry name" value="SDH_beta"/>
    <property type="match status" value="1"/>
</dbReference>
<proteinExistence type="inferred from homology"/>
<evidence type="ECO:0000256" key="8">
    <source>
        <dbReference type="ARBA" id="ARBA00023014"/>
    </source>
</evidence>
<evidence type="ECO:0000256" key="1">
    <source>
        <dbReference type="ARBA" id="ARBA00001966"/>
    </source>
</evidence>
<keyword evidence="8 11" id="KW-0411">Iron-sulfur</keyword>
<feature type="domain" description="Serine dehydratase beta chain" evidence="13">
    <location>
        <begin position="2"/>
        <end position="153"/>
    </location>
</feature>
<name>A0A4U8S944_9HELI</name>
<keyword evidence="4 11" id="KW-0312">Gluconeogenesis</keyword>
<evidence type="ECO:0000256" key="4">
    <source>
        <dbReference type="ARBA" id="ARBA00022432"/>
    </source>
</evidence>
<feature type="domain" description="Serine dehydratase-like alpha subunit" evidence="12">
    <location>
        <begin position="184"/>
        <end position="445"/>
    </location>
</feature>
<evidence type="ECO:0000259" key="13">
    <source>
        <dbReference type="Pfam" id="PF03315"/>
    </source>
</evidence>
<evidence type="ECO:0000256" key="11">
    <source>
        <dbReference type="RuleBase" id="RU366059"/>
    </source>
</evidence>
<evidence type="ECO:0000256" key="2">
    <source>
        <dbReference type="ARBA" id="ARBA00004742"/>
    </source>
</evidence>
<evidence type="ECO:0000256" key="3">
    <source>
        <dbReference type="ARBA" id="ARBA00008636"/>
    </source>
</evidence>
<keyword evidence="7 11" id="KW-0408">Iron</keyword>
<dbReference type="GO" id="GO:0006094">
    <property type="term" value="P:gluconeogenesis"/>
    <property type="evidence" value="ECO:0007669"/>
    <property type="project" value="UniProtKB-KW"/>
</dbReference>
<evidence type="ECO:0000256" key="10">
    <source>
        <dbReference type="ARBA" id="ARBA00049406"/>
    </source>
</evidence>
<evidence type="ECO:0000313" key="14">
    <source>
        <dbReference type="EMBL" id="TLD82504.1"/>
    </source>
</evidence>
<reference evidence="14 15" key="1">
    <citation type="journal article" date="2014" name="Genome Announc.">
        <title>Draft genome sequences of eight enterohepatic helicobacter species isolated from both laboratory and wild rodents.</title>
        <authorList>
            <person name="Sheh A."/>
            <person name="Shen Z."/>
            <person name="Fox J.G."/>
        </authorList>
    </citation>
    <scope>NUCLEOTIDE SEQUENCE [LARGE SCALE GENOMIC DNA]</scope>
    <source>
        <strain evidence="14 15">ATCC 700114</strain>
    </source>
</reference>
<dbReference type="InterPro" id="IPR005130">
    <property type="entry name" value="Ser_deHydtase-like_asu"/>
</dbReference>
<evidence type="ECO:0000256" key="5">
    <source>
        <dbReference type="ARBA" id="ARBA00022485"/>
    </source>
</evidence>
<dbReference type="OrthoDB" id="9805537at2"/>
<comment type="catalytic activity">
    <reaction evidence="10 11">
        <text>L-serine = pyruvate + NH4(+)</text>
        <dbReference type="Rhea" id="RHEA:19169"/>
        <dbReference type="ChEBI" id="CHEBI:15361"/>
        <dbReference type="ChEBI" id="CHEBI:28938"/>
        <dbReference type="ChEBI" id="CHEBI:33384"/>
        <dbReference type="EC" id="4.3.1.17"/>
    </reaction>
</comment>
<dbReference type="Gene3D" id="3.30.1330.90">
    <property type="entry name" value="D-3-phosphoglycerate dehydrogenase, domain 3"/>
    <property type="match status" value="1"/>
</dbReference>
<dbReference type="RefSeq" id="WP_034344423.1">
    <property type="nucleotide sequence ID" value="NZ_FZNG01000034.1"/>
</dbReference>
<sequence length="452" mass="49437">MSNLNIFKIGVGPSSSHTLGPLIAGNLFCKQIDSILQKIERIEITLYGSLSLTGKGHLTDKAVIWGLNNVEPRFLDANLQMEINKKAFDKNILNLCGKREIPFYYQKDIIFSDIFLDLHENGMCIKAFDANNNKLTSQTYYSIGGGFVKTEEELKQDDVEIDSNNTLIISIENATKALYLCDEKQINLAQLSLMYELQFHTEEYIKAYCLEIWQVMQEVYQNGINPAQEYLPGKLQLHRRAKGLHKRVKATTDPMGIIDFISLYAIAIAEENGSGARVVTAPTNGACAVIPAVMLYLKNHTIGFGDDEVINFLLTAMLIGSFYKKNASISGAEAGCQAEIGSASSMAAAAMASVLGAEARVACNAAEMAMEHHLGLTCDPVGGLVQIPCIERNAFGAIKAISAARMAMTRKSIPVVSLDEVIKTMYQTGKDMNAKYRETSLGGLAKTLSSVC</sequence>
<keyword evidence="9 11" id="KW-0456">Lyase</keyword>
<dbReference type="EMBL" id="JRPL02000020">
    <property type="protein sequence ID" value="TLD82504.1"/>
    <property type="molecule type" value="Genomic_DNA"/>
</dbReference>
<dbReference type="FunFam" id="3.30.1330.90:FF:000001">
    <property type="entry name" value="L-serine ammonia-lyase 1"/>
    <property type="match status" value="1"/>
</dbReference>
<dbReference type="InterPro" id="IPR005131">
    <property type="entry name" value="Ser_deHydtase_bsu"/>
</dbReference>
<gene>
    <name evidence="14" type="ORF">LS81_007890</name>
</gene>
<dbReference type="Proteomes" id="UP000029878">
    <property type="component" value="Unassembled WGS sequence"/>
</dbReference>
<evidence type="ECO:0000256" key="7">
    <source>
        <dbReference type="ARBA" id="ARBA00023004"/>
    </source>
</evidence>
<dbReference type="GO" id="GO:0046872">
    <property type="term" value="F:metal ion binding"/>
    <property type="evidence" value="ECO:0007669"/>
    <property type="project" value="UniProtKB-KW"/>
</dbReference>
<dbReference type="GO" id="GO:0003941">
    <property type="term" value="F:L-serine ammonia-lyase activity"/>
    <property type="evidence" value="ECO:0007669"/>
    <property type="project" value="UniProtKB-UniRule"/>
</dbReference>
<comment type="similarity">
    <text evidence="3 11">Belongs to the iron-sulfur dependent L-serine dehydratase family.</text>
</comment>
<organism evidence="14 15">
    <name type="scientific">Helicobacter trogontum</name>
    <dbReference type="NCBI Taxonomy" id="50960"/>
    <lineage>
        <taxon>Bacteria</taxon>
        <taxon>Pseudomonadati</taxon>
        <taxon>Campylobacterota</taxon>
        <taxon>Epsilonproteobacteria</taxon>
        <taxon>Campylobacterales</taxon>
        <taxon>Helicobacteraceae</taxon>
        <taxon>Helicobacter</taxon>
    </lineage>
</organism>
<dbReference type="AlphaFoldDB" id="A0A4U8S944"/>
<dbReference type="EC" id="4.3.1.17" evidence="11"/>
<comment type="cofactor">
    <cofactor evidence="1 11">
        <name>[4Fe-4S] cluster</name>
        <dbReference type="ChEBI" id="CHEBI:49883"/>
    </cofactor>
</comment>
<evidence type="ECO:0000256" key="6">
    <source>
        <dbReference type="ARBA" id="ARBA00022723"/>
    </source>
</evidence>
<dbReference type="NCBIfam" id="TIGR00720">
    <property type="entry name" value="sda_mono"/>
    <property type="match status" value="1"/>
</dbReference>
<dbReference type="PANTHER" id="PTHR30182:SF1">
    <property type="entry name" value="L-SERINE DEHYDRATASE 1"/>
    <property type="match status" value="1"/>
</dbReference>
<comment type="caution">
    <text evidence="14">The sequence shown here is derived from an EMBL/GenBank/DDBJ whole genome shotgun (WGS) entry which is preliminary data.</text>
</comment>
<accession>A0A4U8S944</accession>
<dbReference type="Pfam" id="PF03313">
    <property type="entry name" value="SDH_alpha"/>
    <property type="match status" value="1"/>
</dbReference>
<dbReference type="GO" id="GO:0051539">
    <property type="term" value="F:4 iron, 4 sulfur cluster binding"/>
    <property type="evidence" value="ECO:0007669"/>
    <property type="project" value="UniProtKB-UniRule"/>
</dbReference>
<dbReference type="SUPFAM" id="SSF143548">
    <property type="entry name" value="Serine metabolism enzymes domain"/>
    <property type="match status" value="1"/>
</dbReference>
<evidence type="ECO:0000256" key="9">
    <source>
        <dbReference type="ARBA" id="ARBA00023239"/>
    </source>
</evidence>
<dbReference type="InterPro" id="IPR004644">
    <property type="entry name" value="Fe-S_L-Ser_mono"/>
</dbReference>
<dbReference type="InterPro" id="IPR029009">
    <property type="entry name" value="ASB_dom_sf"/>
</dbReference>
<dbReference type="InterPro" id="IPR051318">
    <property type="entry name" value="Fe-S_L-Ser"/>
</dbReference>
<comment type="pathway">
    <text evidence="2">Carbohydrate biosynthesis; gluconeogenesis.</text>
</comment>